<feature type="domain" description="N-acetyltransferase" evidence="1">
    <location>
        <begin position="1"/>
        <end position="125"/>
    </location>
</feature>
<dbReference type="InterPro" id="IPR016181">
    <property type="entry name" value="Acyl_CoA_acyltransferase"/>
</dbReference>
<sequence>MSIEELITSSLSKYDSYYALKNAKSSKILIQKYNGKEIGFAELKKYKNIGAIFYVGILPEYRGKGFGKELIKKAEEIFKRKNVDIIVASTKSDNIAAIKLFKSLDYTIFNKKYVKNKIIELLDAYEDDTIVCKELNENIECGKMIFK</sequence>
<dbReference type="EMBL" id="DUJO01000051">
    <property type="protein sequence ID" value="HII75066.1"/>
    <property type="molecule type" value="Genomic_DNA"/>
</dbReference>
<dbReference type="GeneID" id="1458166"/>
<dbReference type="PANTHER" id="PTHR43072:SF52">
    <property type="entry name" value="GCN5-RELATED N-ACETYLTRANSFERASE"/>
    <property type="match status" value="1"/>
</dbReference>
<dbReference type="InterPro" id="IPR000182">
    <property type="entry name" value="GNAT_dom"/>
</dbReference>
<dbReference type="Pfam" id="PF00583">
    <property type="entry name" value="Acetyltransf_1"/>
    <property type="match status" value="1"/>
</dbReference>
<dbReference type="RefSeq" id="WP_010978216.1">
    <property type="nucleotide sequence ID" value="NZ_BAABQO010000002.1"/>
</dbReference>
<gene>
    <name evidence="2" type="ORF">HA332_12030</name>
</gene>
<evidence type="ECO:0000313" key="2">
    <source>
        <dbReference type="EMBL" id="HII75066.1"/>
    </source>
</evidence>
<protein>
    <submittedName>
        <fullName evidence="2">GNAT family N-acetyltransferase</fullName>
    </submittedName>
</protein>
<comment type="caution">
    <text evidence="2">The sequence shown here is derived from an EMBL/GenBank/DDBJ whole genome shotgun (WGS) entry which is preliminary data.</text>
</comment>
<dbReference type="PROSITE" id="PS51186">
    <property type="entry name" value="GNAT"/>
    <property type="match status" value="1"/>
</dbReference>
<dbReference type="PANTHER" id="PTHR43072">
    <property type="entry name" value="N-ACETYLTRANSFERASE"/>
    <property type="match status" value="1"/>
</dbReference>
<dbReference type="AlphaFoldDB" id="A0A832WX02"/>
<dbReference type="SUPFAM" id="SSF55729">
    <property type="entry name" value="Acyl-CoA N-acyltransferases (Nat)"/>
    <property type="match status" value="1"/>
</dbReference>
<dbReference type="OMA" id="ASTRDWN"/>
<dbReference type="Proteomes" id="UP000646844">
    <property type="component" value="Unassembled WGS sequence"/>
</dbReference>
<evidence type="ECO:0000313" key="3">
    <source>
        <dbReference type="Proteomes" id="UP000646844"/>
    </source>
</evidence>
<proteinExistence type="predicted"/>
<dbReference type="Gene3D" id="3.40.630.30">
    <property type="match status" value="1"/>
</dbReference>
<dbReference type="GO" id="GO:0016747">
    <property type="term" value="F:acyltransferase activity, transferring groups other than amino-acyl groups"/>
    <property type="evidence" value="ECO:0007669"/>
    <property type="project" value="InterPro"/>
</dbReference>
<organism evidence="2 3">
    <name type="scientific">Sulfurisphaera tokodaii</name>
    <dbReference type="NCBI Taxonomy" id="111955"/>
    <lineage>
        <taxon>Archaea</taxon>
        <taxon>Thermoproteota</taxon>
        <taxon>Thermoprotei</taxon>
        <taxon>Sulfolobales</taxon>
        <taxon>Sulfolobaceae</taxon>
        <taxon>Sulfurisphaera</taxon>
    </lineage>
</organism>
<evidence type="ECO:0000259" key="1">
    <source>
        <dbReference type="PROSITE" id="PS51186"/>
    </source>
</evidence>
<reference evidence="2" key="1">
    <citation type="journal article" date="2020" name="bioRxiv">
        <title>A rank-normalized archaeal taxonomy based on genome phylogeny resolves widespread incomplete and uneven classifications.</title>
        <authorList>
            <person name="Rinke C."/>
            <person name="Chuvochina M."/>
            <person name="Mussig A.J."/>
            <person name="Chaumeil P.-A."/>
            <person name="Waite D.W."/>
            <person name="Whitman W.B."/>
            <person name="Parks D.H."/>
            <person name="Hugenholtz P."/>
        </authorList>
    </citation>
    <scope>NUCLEOTIDE SEQUENCE</scope>
    <source>
        <strain evidence="2">UBA8838</strain>
    </source>
</reference>
<name>A0A832WX02_9CREN</name>
<accession>A0A832WX02</accession>
<keyword evidence="2" id="KW-0808">Transferase</keyword>
<dbReference type="CDD" id="cd04301">
    <property type="entry name" value="NAT_SF"/>
    <property type="match status" value="1"/>
</dbReference>